<dbReference type="EMBL" id="JAVXUO010001520">
    <property type="protein sequence ID" value="KAK2981475.1"/>
    <property type="molecule type" value="Genomic_DNA"/>
</dbReference>
<evidence type="ECO:0000256" key="2">
    <source>
        <dbReference type="ARBA" id="ARBA00022771"/>
    </source>
</evidence>
<keyword evidence="7" id="KW-1185">Reference proteome</keyword>
<dbReference type="Pfam" id="PF03101">
    <property type="entry name" value="FAR1"/>
    <property type="match status" value="1"/>
</dbReference>
<dbReference type="PANTHER" id="PTHR47718">
    <property type="entry name" value="OS01G0519700 PROTEIN"/>
    <property type="match status" value="1"/>
</dbReference>
<dbReference type="InterPro" id="IPR007527">
    <property type="entry name" value="Znf_SWIM"/>
</dbReference>
<dbReference type="PROSITE" id="PS50966">
    <property type="entry name" value="ZF_SWIM"/>
    <property type="match status" value="1"/>
</dbReference>
<accession>A0AA88S0R5</accession>
<proteinExistence type="predicted"/>
<evidence type="ECO:0000313" key="6">
    <source>
        <dbReference type="EMBL" id="KAK2981475.1"/>
    </source>
</evidence>
<reference evidence="6" key="1">
    <citation type="submission" date="2022-12" db="EMBL/GenBank/DDBJ databases">
        <title>Draft genome assemblies for two species of Escallonia (Escalloniales).</title>
        <authorList>
            <person name="Chanderbali A."/>
            <person name="Dervinis C."/>
            <person name="Anghel I."/>
            <person name="Soltis D."/>
            <person name="Soltis P."/>
            <person name="Zapata F."/>
        </authorList>
    </citation>
    <scope>NUCLEOTIDE SEQUENCE</scope>
    <source>
        <strain evidence="6">UCBG92.1500</strain>
        <tissue evidence="6">Leaf</tissue>
    </source>
</reference>
<keyword evidence="1" id="KW-0479">Metal-binding</keyword>
<dbReference type="AlphaFoldDB" id="A0AA88S0R5"/>
<dbReference type="Pfam" id="PF04434">
    <property type="entry name" value="SWIM"/>
    <property type="match status" value="1"/>
</dbReference>
<gene>
    <name evidence="6" type="ORF">RJ640_021916</name>
</gene>
<evidence type="ECO:0000256" key="1">
    <source>
        <dbReference type="ARBA" id="ARBA00022723"/>
    </source>
</evidence>
<keyword evidence="3" id="KW-0862">Zinc</keyword>
<name>A0AA88S0R5_9ASTE</name>
<evidence type="ECO:0000256" key="3">
    <source>
        <dbReference type="ARBA" id="ARBA00022833"/>
    </source>
</evidence>
<feature type="domain" description="SWIM-type" evidence="5">
    <location>
        <begin position="232"/>
        <end position="269"/>
    </location>
</feature>
<evidence type="ECO:0000259" key="5">
    <source>
        <dbReference type="PROSITE" id="PS50966"/>
    </source>
</evidence>
<dbReference type="Proteomes" id="UP001187471">
    <property type="component" value="Unassembled WGS sequence"/>
</dbReference>
<organism evidence="6 7">
    <name type="scientific">Escallonia rubra</name>
    <dbReference type="NCBI Taxonomy" id="112253"/>
    <lineage>
        <taxon>Eukaryota</taxon>
        <taxon>Viridiplantae</taxon>
        <taxon>Streptophyta</taxon>
        <taxon>Embryophyta</taxon>
        <taxon>Tracheophyta</taxon>
        <taxon>Spermatophyta</taxon>
        <taxon>Magnoliopsida</taxon>
        <taxon>eudicotyledons</taxon>
        <taxon>Gunneridae</taxon>
        <taxon>Pentapetalae</taxon>
        <taxon>asterids</taxon>
        <taxon>campanulids</taxon>
        <taxon>Escalloniales</taxon>
        <taxon>Escalloniaceae</taxon>
        <taxon>Escallonia</taxon>
    </lineage>
</organism>
<evidence type="ECO:0000313" key="7">
    <source>
        <dbReference type="Proteomes" id="UP001187471"/>
    </source>
</evidence>
<dbReference type="InterPro" id="IPR004330">
    <property type="entry name" value="FAR1_DNA_bnd_dom"/>
</dbReference>
<evidence type="ECO:0000256" key="4">
    <source>
        <dbReference type="PROSITE-ProRule" id="PRU00325"/>
    </source>
</evidence>
<sequence length="349" mass="40199">MDAHSLPHFQSIEDVDANAYLVCTKSTNSFDSHRVEATQKEDCDACDFFYQDFGDCFIEERGNGSSDNDSAHEQEDDSCNVDDDDHEDCCDNHFGGEVHGDFDYELTIGKVFVNEDEAYNFYNLYARLKGIRKHWATRSRTTGKLIKRQFVCNKEGFRSSKDKRHIGRETKHRRETRTGCGAMMGIALSKTGEWVVDKFLDSHNHDMHTPSKEDVFIYSVGLVHMQEKCIRRTVEYNSLENGKAACTCGKFETYGILCKHILYILRKKKLLTLLEFYILPRWSINVRFRVSNLGLNAIETDFSKSAITPLILWSIREKVNKVIEDGMDFPSEIRQLNECLDSFLAEQAI</sequence>
<protein>
    <recommendedName>
        <fullName evidence="5">SWIM-type domain-containing protein</fullName>
    </recommendedName>
</protein>
<comment type="caution">
    <text evidence="6">The sequence shown here is derived from an EMBL/GenBank/DDBJ whole genome shotgun (WGS) entry which is preliminary data.</text>
</comment>
<dbReference type="GO" id="GO:0008270">
    <property type="term" value="F:zinc ion binding"/>
    <property type="evidence" value="ECO:0007669"/>
    <property type="project" value="UniProtKB-KW"/>
</dbReference>
<dbReference type="SMART" id="SM00575">
    <property type="entry name" value="ZnF_PMZ"/>
    <property type="match status" value="1"/>
</dbReference>
<dbReference type="InterPro" id="IPR006564">
    <property type="entry name" value="Znf_PMZ"/>
</dbReference>
<keyword evidence="2 4" id="KW-0863">Zinc-finger</keyword>